<dbReference type="SUPFAM" id="SSF52172">
    <property type="entry name" value="CheY-like"/>
    <property type="match status" value="1"/>
</dbReference>
<sequence length="225" mass="23745">MTSPIRVLVCDDHAVVREGIRHVLEAEPGVTVVAEAGNAAQALALAVEHRPDVIVLDVSMPGESGLRAAPRLREAAPESRILIMSMHDNAEYVREGVRAGASGYLLKDSAAAELRMAVRAVHAGGSYFSTPAAQGLTGTGTTAGDGRDGPDEGTAPPIDVLTARERDVLEGIARGLTNKEIAAELGISHRTVETHRESLMRKLGIRTVAGLTRYVMDVGGVRRDA</sequence>
<dbReference type="InterPro" id="IPR039420">
    <property type="entry name" value="WalR-like"/>
</dbReference>
<dbReference type="SUPFAM" id="SSF46894">
    <property type="entry name" value="C-terminal effector domain of the bipartite response regulators"/>
    <property type="match status" value="1"/>
</dbReference>
<dbReference type="EMBL" id="BRXS01000003">
    <property type="protein sequence ID" value="GLC25438.1"/>
    <property type="molecule type" value="Genomic_DNA"/>
</dbReference>
<dbReference type="InterPro" id="IPR000792">
    <property type="entry name" value="Tscrpt_reg_LuxR_C"/>
</dbReference>
<dbReference type="GO" id="GO:0006355">
    <property type="term" value="P:regulation of DNA-templated transcription"/>
    <property type="evidence" value="ECO:0007669"/>
    <property type="project" value="InterPro"/>
</dbReference>
<reference evidence="9" key="1">
    <citation type="submission" date="2022-08" db="EMBL/GenBank/DDBJ databases">
        <title>Draft genome sequencing of Roseisolibacter agri AW1220.</title>
        <authorList>
            <person name="Tobiishi Y."/>
            <person name="Tonouchi A."/>
        </authorList>
    </citation>
    <scope>NUCLEOTIDE SEQUENCE</scope>
    <source>
        <strain evidence="9">AW1220</strain>
    </source>
</reference>
<dbReference type="PROSITE" id="PS50043">
    <property type="entry name" value="HTH_LUXR_2"/>
    <property type="match status" value="1"/>
</dbReference>
<dbReference type="CDD" id="cd06170">
    <property type="entry name" value="LuxR_C_like"/>
    <property type="match status" value="1"/>
</dbReference>
<evidence type="ECO:0000256" key="5">
    <source>
        <dbReference type="PROSITE-ProRule" id="PRU00169"/>
    </source>
</evidence>
<evidence type="ECO:0000313" key="10">
    <source>
        <dbReference type="Proteomes" id="UP001161325"/>
    </source>
</evidence>
<dbReference type="Gene3D" id="3.40.50.2300">
    <property type="match status" value="1"/>
</dbReference>
<dbReference type="PRINTS" id="PR00038">
    <property type="entry name" value="HTHLUXR"/>
</dbReference>
<dbReference type="PANTHER" id="PTHR43214">
    <property type="entry name" value="TWO-COMPONENT RESPONSE REGULATOR"/>
    <property type="match status" value="1"/>
</dbReference>
<dbReference type="PROSITE" id="PS50110">
    <property type="entry name" value="RESPONSE_REGULATORY"/>
    <property type="match status" value="1"/>
</dbReference>
<comment type="caution">
    <text evidence="9">The sequence shown here is derived from an EMBL/GenBank/DDBJ whole genome shotgun (WGS) entry which is preliminary data.</text>
</comment>
<proteinExistence type="predicted"/>
<evidence type="ECO:0000256" key="3">
    <source>
        <dbReference type="ARBA" id="ARBA00023125"/>
    </source>
</evidence>
<organism evidence="9 10">
    <name type="scientific">Roseisolibacter agri</name>
    <dbReference type="NCBI Taxonomy" id="2014610"/>
    <lineage>
        <taxon>Bacteria</taxon>
        <taxon>Pseudomonadati</taxon>
        <taxon>Gemmatimonadota</taxon>
        <taxon>Gemmatimonadia</taxon>
        <taxon>Gemmatimonadales</taxon>
        <taxon>Gemmatimonadaceae</taxon>
        <taxon>Roseisolibacter</taxon>
    </lineage>
</organism>
<evidence type="ECO:0000256" key="1">
    <source>
        <dbReference type="ARBA" id="ARBA00022553"/>
    </source>
</evidence>
<dbReference type="InterPro" id="IPR011006">
    <property type="entry name" value="CheY-like_superfamily"/>
</dbReference>
<feature type="domain" description="Response regulatory" evidence="8">
    <location>
        <begin position="6"/>
        <end position="122"/>
    </location>
</feature>
<keyword evidence="1 5" id="KW-0597">Phosphoprotein</keyword>
<dbReference type="SMART" id="SM00421">
    <property type="entry name" value="HTH_LUXR"/>
    <property type="match status" value="1"/>
</dbReference>
<gene>
    <name evidence="9" type="ORF">rosag_19510</name>
</gene>
<evidence type="ECO:0000256" key="2">
    <source>
        <dbReference type="ARBA" id="ARBA00023015"/>
    </source>
</evidence>
<dbReference type="InterPro" id="IPR016032">
    <property type="entry name" value="Sig_transdc_resp-reg_C-effctor"/>
</dbReference>
<dbReference type="RefSeq" id="WP_284349893.1">
    <property type="nucleotide sequence ID" value="NZ_BRXS01000003.1"/>
</dbReference>
<keyword evidence="10" id="KW-1185">Reference proteome</keyword>
<feature type="modified residue" description="4-aspartylphosphate" evidence="5">
    <location>
        <position position="57"/>
    </location>
</feature>
<dbReference type="InterPro" id="IPR001789">
    <property type="entry name" value="Sig_transdc_resp-reg_receiver"/>
</dbReference>
<dbReference type="GO" id="GO:0000160">
    <property type="term" value="P:phosphorelay signal transduction system"/>
    <property type="evidence" value="ECO:0007669"/>
    <property type="project" value="InterPro"/>
</dbReference>
<evidence type="ECO:0000259" key="7">
    <source>
        <dbReference type="PROSITE" id="PS50043"/>
    </source>
</evidence>
<feature type="region of interest" description="Disordered" evidence="6">
    <location>
        <begin position="131"/>
        <end position="157"/>
    </location>
</feature>
<keyword evidence="4" id="KW-0804">Transcription</keyword>
<feature type="domain" description="HTH luxR-type" evidence="7">
    <location>
        <begin position="154"/>
        <end position="219"/>
    </location>
</feature>
<dbReference type="CDD" id="cd17535">
    <property type="entry name" value="REC_NarL-like"/>
    <property type="match status" value="1"/>
</dbReference>
<evidence type="ECO:0000256" key="4">
    <source>
        <dbReference type="ARBA" id="ARBA00023163"/>
    </source>
</evidence>
<dbReference type="Proteomes" id="UP001161325">
    <property type="component" value="Unassembled WGS sequence"/>
</dbReference>
<evidence type="ECO:0000313" key="9">
    <source>
        <dbReference type="EMBL" id="GLC25438.1"/>
    </source>
</evidence>
<evidence type="ECO:0000259" key="8">
    <source>
        <dbReference type="PROSITE" id="PS50110"/>
    </source>
</evidence>
<keyword evidence="2" id="KW-0805">Transcription regulation</keyword>
<dbReference type="Pfam" id="PF00196">
    <property type="entry name" value="GerE"/>
    <property type="match status" value="1"/>
</dbReference>
<accession>A0AA37VAH2</accession>
<dbReference type="AlphaFoldDB" id="A0AA37VAH2"/>
<evidence type="ECO:0000256" key="6">
    <source>
        <dbReference type="SAM" id="MobiDB-lite"/>
    </source>
</evidence>
<dbReference type="InterPro" id="IPR058245">
    <property type="entry name" value="NreC/VraR/RcsB-like_REC"/>
</dbReference>
<dbReference type="SMART" id="SM00448">
    <property type="entry name" value="REC"/>
    <property type="match status" value="1"/>
</dbReference>
<dbReference type="PROSITE" id="PS00622">
    <property type="entry name" value="HTH_LUXR_1"/>
    <property type="match status" value="1"/>
</dbReference>
<protein>
    <submittedName>
        <fullName evidence="9">DNA-binding response regulator</fullName>
    </submittedName>
</protein>
<dbReference type="GO" id="GO:0003677">
    <property type="term" value="F:DNA binding"/>
    <property type="evidence" value="ECO:0007669"/>
    <property type="project" value="UniProtKB-KW"/>
</dbReference>
<dbReference type="Pfam" id="PF00072">
    <property type="entry name" value="Response_reg"/>
    <property type="match status" value="1"/>
</dbReference>
<dbReference type="PANTHER" id="PTHR43214:SF41">
    <property type="entry name" value="NITRATE_NITRITE RESPONSE REGULATOR PROTEIN NARP"/>
    <property type="match status" value="1"/>
</dbReference>
<keyword evidence="3 9" id="KW-0238">DNA-binding</keyword>
<name>A0AA37VAH2_9BACT</name>